<dbReference type="GO" id="GO:0003729">
    <property type="term" value="F:mRNA binding"/>
    <property type="evidence" value="ECO:0007669"/>
    <property type="project" value="TreeGrafter"/>
</dbReference>
<evidence type="ECO:0000256" key="2">
    <source>
        <dbReference type="ARBA" id="ARBA00022980"/>
    </source>
</evidence>
<keyword evidence="2 4" id="KW-0689">Ribosomal protein</keyword>
<dbReference type="PANTHER" id="PTHR12538:SF0">
    <property type="entry name" value="40S RIBOSOMAL PROTEIN S26"/>
    <property type="match status" value="1"/>
</dbReference>
<dbReference type="GO" id="GO:0006412">
    <property type="term" value="P:translation"/>
    <property type="evidence" value="ECO:0007669"/>
    <property type="project" value="InterPro"/>
</dbReference>
<evidence type="ECO:0000313" key="6">
    <source>
        <dbReference type="EMBL" id="JAC72206.1"/>
    </source>
</evidence>
<dbReference type="AlphaFoldDB" id="A0A061RNU4"/>
<evidence type="ECO:0000256" key="5">
    <source>
        <dbReference type="SAM" id="MobiDB-lite"/>
    </source>
</evidence>
<proteinExistence type="inferred from homology"/>
<dbReference type="InterPro" id="IPR038551">
    <property type="entry name" value="Ribosomal_eS26_sf"/>
</dbReference>
<feature type="compositionally biased region" description="Basic and acidic residues" evidence="5">
    <location>
        <begin position="87"/>
        <end position="99"/>
    </location>
</feature>
<feature type="region of interest" description="Disordered" evidence="5">
    <location>
        <begin position="86"/>
        <end position="107"/>
    </location>
</feature>
<dbReference type="EMBL" id="GBEZ01013817">
    <property type="protein sequence ID" value="JAC72206.1"/>
    <property type="molecule type" value="Transcribed_RNA"/>
</dbReference>
<evidence type="ECO:0000256" key="4">
    <source>
        <dbReference type="RuleBase" id="RU363128"/>
    </source>
</evidence>
<name>A0A061RNU4_9CHLO</name>
<dbReference type="PANTHER" id="PTHR12538">
    <property type="entry name" value="40S RIBOSOMAL PROTEIN S26"/>
    <property type="match status" value="1"/>
</dbReference>
<dbReference type="GO" id="GO:0003735">
    <property type="term" value="F:structural constituent of ribosome"/>
    <property type="evidence" value="ECO:0007669"/>
    <property type="project" value="InterPro"/>
</dbReference>
<reference evidence="6" key="1">
    <citation type="submission" date="2014-05" db="EMBL/GenBank/DDBJ databases">
        <title>The transcriptome of the halophilic microalga Tetraselmis sp. GSL018 isolated from the Great Salt Lake, Utah.</title>
        <authorList>
            <person name="Jinkerson R.E."/>
            <person name="D'Adamo S."/>
            <person name="Posewitz M.C."/>
        </authorList>
    </citation>
    <scope>NUCLEOTIDE SEQUENCE</scope>
    <source>
        <strain evidence="6">GSL018</strain>
    </source>
</reference>
<dbReference type="Pfam" id="PF01283">
    <property type="entry name" value="Ribosomal_S26e"/>
    <property type="match status" value="1"/>
</dbReference>
<evidence type="ECO:0000256" key="3">
    <source>
        <dbReference type="ARBA" id="ARBA00023274"/>
    </source>
</evidence>
<organism evidence="6">
    <name type="scientific">Tetraselmis sp. GSL018</name>
    <dbReference type="NCBI Taxonomy" id="582737"/>
    <lineage>
        <taxon>Eukaryota</taxon>
        <taxon>Viridiplantae</taxon>
        <taxon>Chlorophyta</taxon>
        <taxon>core chlorophytes</taxon>
        <taxon>Chlorodendrophyceae</taxon>
        <taxon>Chlorodendrales</taxon>
        <taxon>Chlorodendraceae</taxon>
        <taxon>Tetraselmis</taxon>
    </lineage>
</organism>
<evidence type="ECO:0000256" key="1">
    <source>
        <dbReference type="ARBA" id="ARBA00008596"/>
    </source>
</evidence>
<keyword evidence="3 4" id="KW-0687">Ribonucleoprotein</keyword>
<sequence length="107" mass="12647">MSKKRRNNGRNKHGRGHVRRVRCEASGVLVPKDKAIKRFMVRNIVDASAVRDLQDASVYETYALPKIYRKVYYCVSAAIHSKVVRVRSRENRRIREPPRRNFPRQQK</sequence>
<comment type="similarity">
    <text evidence="1 4">Belongs to the eukaryotic ribosomal protein eS26 family.</text>
</comment>
<dbReference type="GO" id="GO:0022627">
    <property type="term" value="C:cytosolic small ribosomal subunit"/>
    <property type="evidence" value="ECO:0007669"/>
    <property type="project" value="TreeGrafter"/>
</dbReference>
<dbReference type="InterPro" id="IPR000892">
    <property type="entry name" value="Ribosomal_eS26"/>
</dbReference>
<protein>
    <recommendedName>
        <fullName evidence="4">40S ribosomal protein S26</fullName>
    </recommendedName>
</protein>
<gene>
    <name evidence="6" type="primary">RPS26</name>
    <name evidence="6" type="ORF">TSPGSL018_267</name>
</gene>
<accession>A0A061RNU4</accession>
<dbReference type="Gene3D" id="3.30.1740.20">
    <property type="entry name" value="Ribosomal protein S26e"/>
    <property type="match status" value="1"/>
</dbReference>